<dbReference type="GO" id="GO:0008941">
    <property type="term" value="F:nitric oxide dioxygenase NAD(P)H activity"/>
    <property type="evidence" value="ECO:0007669"/>
    <property type="project" value="TreeGrafter"/>
</dbReference>
<dbReference type="PROSITE" id="PS01033">
    <property type="entry name" value="GLOBIN"/>
    <property type="match status" value="1"/>
</dbReference>
<protein>
    <recommendedName>
        <fullName evidence="6">Globin domain-containing protein</fullName>
    </recommendedName>
</protein>
<organism evidence="8 9">
    <name type="scientific">Shewanella colwelliana</name>
    <name type="common">Alteromonas colwelliana</name>
    <dbReference type="NCBI Taxonomy" id="23"/>
    <lineage>
        <taxon>Bacteria</taxon>
        <taxon>Pseudomonadati</taxon>
        <taxon>Pseudomonadota</taxon>
        <taxon>Gammaproteobacteria</taxon>
        <taxon>Alteromonadales</taxon>
        <taxon>Shewanellaceae</taxon>
        <taxon>Shewanella</taxon>
    </lineage>
</organism>
<name>A0A1E5ING7_SHECO</name>
<evidence type="ECO:0000256" key="5">
    <source>
        <dbReference type="RuleBase" id="RU000356"/>
    </source>
</evidence>
<dbReference type="InterPro" id="IPR009050">
    <property type="entry name" value="Globin-like_sf"/>
</dbReference>
<dbReference type="PANTHER" id="PTHR43396">
    <property type="entry name" value="FLAVOHEMOPROTEIN"/>
    <property type="match status" value="1"/>
</dbReference>
<dbReference type="STRING" id="23.BEL05_03480"/>
<dbReference type="Proteomes" id="UP000773469">
    <property type="component" value="Unassembled WGS sequence"/>
</dbReference>
<dbReference type="GO" id="GO:0046872">
    <property type="term" value="F:metal ion binding"/>
    <property type="evidence" value="ECO:0007669"/>
    <property type="project" value="UniProtKB-KW"/>
</dbReference>
<accession>A0A1E5ING7</accession>
<dbReference type="Gene3D" id="1.10.490.10">
    <property type="entry name" value="Globins"/>
    <property type="match status" value="1"/>
</dbReference>
<dbReference type="GO" id="GO:0020037">
    <property type="term" value="F:heme binding"/>
    <property type="evidence" value="ECO:0007669"/>
    <property type="project" value="InterPro"/>
</dbReference>
<evidence type="ECO:0000256" key="4">
    <source>
        <dbReference type="ARBA" id="ARBA00023004"/>
    </source>
</evidence>
<dbReference type="EMBL" id="MCBT01000048">
    <property type="protein sequence ID" value="OEG72070.1"/>
    <property type="molecule type" value="Genomic_DNA"/>
</dbReference>
<dbReference type="AlphaFoldDB" id="A0A1E5ING7"/>
<keyword evidence="2 5" id="KW-0561">Oxygen transport</keyword>
<evidence type="ECO:0000313" key="10">
    <source>
        <dbReference type="Proteomes" id="UP000773469"/>
    </source>
</evidence>
<dbReference type="GO" id="GO:0005344">
    <property type="term" value="F:oxygen carrier activity"/>
    <property type="evidence" value="ECO:0007669"/>
    <property type="project" value="UniProtKB-KW"/>
</dbReference>
<dbReference type="GO" id="GO:0071949">
    <property type="term" value="F:FAD binding"/>
    <property type="evidence" value="ECO:0007669"/>
    <property type="project" value="TreeGrafter"/>
</dbReference>
<dbReference type="PANTHER" id="PTHR43396:SF3">
    <property type="entry name" value="FLAVOHEMOPROTEIN"/>
    <property type="match status" value="1"/>
</dbReference>
<proteinExistence type="inferred from homology"/>
<comment type="caution">
    <text evidence="8">The sequence shown here is derived from an EMBL/GenBank/DDBJ whole genome shotgun (WGS) entry which is preliminary data.</text>
</comment>
<keyword evidence="10" id="KW-1185">Reference proteome</keyword>
<dbReference type="EMBL" id="BPEU01000009">
    <property type="protein sequence ID" value="GIU39650.1"/>
    <property type="molecule type" value="Genomic_DNA"/>
</dbReference>
<dbReference type="InterPro" id="IPR012292">
    <property type="entry name" value="Globin/Proto"/>
</dbReference>
<dbReference type="GO" id="GO:0071500">
    <property type="term" value="P:cellular response to nitrosative stress"/>
    <property type="evidence" value="ECO:0007669"/>
    <property type="project" value="TreeGrafter"/>
</dbReference>
<evidence type="ECO:0000256" key="1">
    <source>
        <dbReference type="ARBA" id="ARBA00022617"/>
    </source>
</evidence>
<dbReference type="GO" id="GO:0046210">
    <property type="term" value="P:nitric oxide catabolic process"/>
    <property type="evidence" value="ECO:0007669"/>
    <property type="project" value="TreeGrafter"/>
</dbReference>
<feature type="domain" description="Globin" evidence="6">
    <location>
        <begin position="2"/>
        <end position="136"/>
    </location>
</feature>
<evidence type="ECO:0000313" key="8">
    <source>
        <dbReference type="EMBL" id="OEG72070.1"/>
    </source>
</evidence>
<evidence type="ECO:0000256" key="3">
    <source>
        <dbReference type="ARBA" id="ARBA00022723"/>
    </source>
</evidence>
<dbReference type="Pfam" id="PF00042">
    <property type="entry name" value="Globin"/>
    <property type="match status" value="1"/>
</dbReference>
<sequence>MSLTNNEKQLIKQSYTQITSATSNFAAIFYDCLFELAPLIRPMFVNERNVFEQHFNEIIATAVDKVNDFETIEESLLQLGRIHRNFGVNIGQFKVVKNALLLSIQYTLKQQCNEEIEQAWSHYYDCIAAVMIRGLETE</sequence>
<gene>
    <name evidence="8" type="ORF">BEL05_03480</name>
    <name evidence="7" type="ORF">TUM3794_15240</name>
</gene>
<evidence type="ECO:0000259" key="6">
    <source>
        <dbReference type="PROSITE" id="PS01033"/>
    </source>
</evidence>
<dbReference type="SUPFAM" id="SSF46458">
    <property type="entry name" value="Globin-like"/>
    <property type="match status" value="1"/>
</dbReference>
<evidence type="ECO:0000256" key="2">
    <source>
        <dbReference type="ARBA" id="ARBA00022621"/>
    </source>
</evidence>
<dbReference type="OrthoDB" id="9801223at2"/>
<dbReference type="Proteomes" id="UP000095230">
    <property type="component" value="Unassembled WGS sequence"/>
</dbReference>
<reference evidence="7 10" key="2">
    <citation type="submission" date="2021-05" db="EMBL/GenBank/DDBJ databases">
        <title>Molecular characterization for Shewanella algae harboring chromosomal blaOXA-55-like strains isolated from clinical and environment sample.</title>
        <authorList>
            <person name="Ohama Y."/>
            <person name="Aoki K."/>
            <person name="Harada S."/>
            <person name="Moriya K."/>
            <person name="Ishii Y."/>
            <person name="Tateda K."/>
        </authorList>
    </citation>
    <scope>NUCLEOTIDE SEQUENCE [LARGE SCALE GENOMIC DNA]</scope>
    <source>
        <strain evidence="7 10">MBTL60-118</strain>
    </source>
</reference>
<keyword evidence="4" id="KW-0408">Iron</keyword>
<evidence type="ECO:0000313" key="9">
    <source>
        <dbReference type="Proteomes" id="UP000095230"/>
    </source>
</evidence>
<keyword evidence="5" id="KW-0813">Transport</keyword>
<keyword evidence="1 5" id="KW-0349">Heme</keyword>
<dbReference type="InterPro" id="IPR000971">
    <property type="entry name" value="Globin"/>
</dbReference>
<keyword evidence="3" id="KW-0479">Metal-binding</keyword>
<comment type="similarity">
    <text evidence="5">Belongs to the globin family.</text>
</comment>
<dbReference type="RefSeq" id="WP_028762172.1">
    <property type="nucleotide sequence ID" value="NZ_BPEU01000009.1"/>
</dbReference>
<reference evidence="8 9" key="1">
    <citation type="submission" date="2016-07" db="EMBL/GenBank/DDBJ databases">
        <title>Whole-genome of two Shewanella species isolated from a digestive organ of sea cucumber Apostichopus japonicus Selenka 1867.</title>
        <authorList>
            <person name="Hong H.-H."/>
            <person name="Choi H."/>
            <person name="Cheon S."/>
            <person name="Oh J.-S."/>
            <person name="Lee H.-G."/>
            <person name="Park C."/>
        </authorList>
    </citation>
    <scope>NUCLEOTIDE SEQUENCE [LARGE SCALE GENOMIC DNA]</scope>
    <source>
        <strain evidence="8 9">CSB03KR</strain>
    </source>
</reference>
<evidence type="ECO:0000313" key="7">
    <source>
        <dbReference type="EMBL" id="GIU39650.1"/>
    </source>
</evidence>
<dbReference type="GO" id="GO:0019825">
    <property type="term" value="F:oxygen binding"/>
    <property type="evidence" value="ECO:0007669"/>
    <property type="project" value="InterPro"/>
</dbReference>